<evidence type="ECO:0000313" key="1">
    <source>
        <dbReference type="EMBL" id="KKY34899.1"/>
    </source>
</evidence>
<reference evidence="1 2" key="2">
    <citation type="submission" date="2015-05" db="EMBL/GenBank/DDBJ databases">
        <authorList>
            <person name="Morales-Cruz A."/>
            <person name="Amrine K.C."/>
            <person name="Cantu D."/>
        </authorList>
    </citation>
    <scope>NUCLEOTIDE SEQUENCE [LARGE SCALE GENOMIC DNA]</scope>
    <source>
        <strain evidence="1">DA912</strain>
    </source>
</reference>
<name>A0A0G2FLK0_9PEZI</name>
<protein>
    <submittedName>
        <fullName evidence="1">Uncharacterized protein</fullName>
    </submittedName>
</protein>
<dbReference type="Proteomes" id="UP000034680">
    <property type="component" value="Unassembled WGS sequence"/>
</dbReference>
<keyword evidence="2" id="KW-1185">Reference proteome</keyword>
<proteinExistence type="predicted"/>
<organism evidence="1 2">
    <name type="scientific">Diaporthe ampelina</name>
    <dbReference type="NCBI Taxonomy" id="1214573"/>
    <lineage>
        <taxon>Eukaryota</taxon>
        <taxon>Fungi</taxon>
        <taxon>Dikarya</taxon>
        <taxon>Ascomycota</taxon>
        <taxon>Pezizomycotina</taxon>
        <taxon>Sordariomycetes</taxon>
        <taxon>Sordariomycetidae</taxon>
        <taxon>Diaporthales</taxon>
        <taxon>Diaporthaceae</taxon>
        <taxon>Diaporthe</taxon>
    </lineage>
</organism>
<dbReference type="EMBL" id="LCUC01000178">
    <property type="protein sequence ID" value="KKY34899.1"/>
    <property type="molecule type" value="Genomic_DNA"/>
</dbReference>
<comment type="caution">
    <text evidence="1">The sequence shown here is derived from an EMBL/GenBank/DDBJ whole genome shotgun (WGS) entry which is preliminary data.</text>
</comment>
<gene>
    <name evidence="1" type="ORF">UCDDA912_g05073</name>
</gene>
<dbReference type="OrthoDB" id="5370537at2759"/>
<reference evidence="1 2" key="1">
    <citation type="submission" date="2015-05" db="EMBL/GenBank/DDBJ databases">
        <title>Distinctive expansion of gene families associated with plant cell wall degradation and secondary metabolism in the genomes of grapevine trunk pathogens.</title>
        <authorList>
            <person name="Lawrence D.P."/>
            <person name="Travadon R."/>
            <person name="Rolshausen P.E."/>
            <person name="Baumgartner K."/>
        </authorList>
    </citation>
    <scope>NUCLEOTIDE SEQUENCE [LARGE SCALE GENOMIC DNA]</scope>
    <source>
        <strain evidence="1">DA912</strain>
    </source>
</reference>
<dbReference type="AlphaFoldDB" id="A0A0G2FLK0"/>
<sequence length="191" mass="20955">MGRSWLPTDNEESREMIFQTAALIPTSTEHVVVEEEEEYYAGGEVTMDPSLLARIEALEQERQFAEQWASHSFAPVDATTRTPQAPVAPRVEEASEVPEQAFNFEFESADVTPAVPIAALTMPHVAEEPAATPIGSTVESPIVQRLKRADTFQSVSEMSEAESVITLRDSLVSADTPTERKPAGSSINFIY</sequence>
<accession>A0A0G2FLK0</accession>
<evidence type="ECO:0000313" key="2">
    <source>
        <dbReference type="Proteomes" id="UP000034680"/>
    </source>
</evidence>